<protein>
    <submittedName>
        <fullName evidence="1">Uncharacterized protein</fullName>
    </submittedName>
</protein>
<dbReference type="OrthoDB" id="5677809at2"/>
<dbReference type="Proteomes" id="UP000248689">
    <property type="component" value="Unassembled WGS sequence"/>
</dbReference>
<gene>
    <name evidence="1" type="ORF">C5N92_06990</name>
</gene>
<dbReference type="EMBL" id="PTPX01000014">
    <property type="protein sequence ID" value="RAL18453.1"/>
    <property type="molecule type" value="Genomic_DNA"/>
</dbReference>
<dbReference type="AlphaFoldDB" id="A0A328BWA7"/>
<dbReference type="RefSeq" id="WP_111750135.1">
    <property type="nucleotide sequence ID" value="NZ_PTPX01000014.1"/>
</dbReference>
<evidence type="ECO:0000313" key="2">
    <source>
        <dbReference type="Proteomes" id="UP000248689"/>
    </source>
</evidence>
<sequence>MSKEYSEVAGREMNKETKAVYEAAVKLELAMLECEEMDLEVTGVEWGGGYQPRIILRENYKTKRFVKSGAAQVFGMKTRAGVRYDFYQMQVRGVKCIWEGERNYPNKVKHKYKH</sequence>
<accession>A0A328BWA7</accession>
<reference evidence="2" key="1">
    <citation type="submission" date="2018-02" db="EMBL/GenBank/DDBJ databases">
        <title>Glaesserella australis sp. nov., isolated from the lungs of pigs.</title>
        <authorList>
            <person name="Turni C."/>
            <person name="Christensen H."/>
        </authorList>
    </citation>
    <scope>NUCLEOTIDE SEQUENCE [LARGE SCALE GENOMIC DNA]</scope>
    <source>
        <strain evidence="2">HS4635</strain>
    </source>
</reference>
<evidence type="ECO:0000313" key="1">
    <source>
        <dbReference type="EMBL" id="RAL18453.1"/>
    </source>
</evidence>
<comment type="caution">
    <text evidence="1">The sequence shown here is derived from an EMBL/GenBank/DDBJ whole genome shotgun (WGS) entry which is preliminary data.</text>
</comment>
<organism evidence="1 2">
    <name type="scientific">Glaesserella australis</name>
    <dbReference type="NCBI Taxonomy" id="2094024"/>
    <lineage>
        <taxon>Bacteria</taxon>
        <taxon>Pseudomonadati</taxon>
        <taxon>Pseudomonadota</taxon>
        <taxon>Gammaproteobacteria</taxon>
        <taxon>Pasteurellales</taxon>
        <taxon>Pasteurellaceae</taxon>
        <taxon>Glaesserella</taxon>
    </lineage>
</organism>
<proteinExistence type="predicted"/>
<keyword evidence="2" id="KW-1185">Reference proteome</keyword>
<name>A0A328BWA7_9PAST</name>